<dbReference type="InParanoid" id="A0A1V9XHH3"/>
<dbReference type="InterPro" id="IPR036872">
    <property type="entry name" value="CH_dom_sf"/>
</dbReference>
<proteinExistence type="predicted"/>
<dbReference type="OrthoDB" id="10029858at2759"/>
<dbReference type="InterPro" id="IPR050606">
    <property type="entry name" value="Calponin-like"/>
</dbReference>
<dbReference type="SUPFAM" id="SSF47576">
    <property type="entry name" value="Calponin-homology domain, CH-domain"/>
    <property type="match status" value="1"/>
</dbReference>
<feature type="non-terminal residue" evidence="1">
    <location>
        <position position="58"/>
    </location>
</feature>
<gene>
    <name evidence="1" type="ORF">BIW11_10030</name>
</gene>
<organism evidence="1 2">
    <name type="scientific">Tropilaelaps mercedesae</name>
    <dbReference type="NCBI Taxonomy" id="418985"/>
    <lineage>
        <taxon>Eukaryota</taxon>
        <taxon>Metazoa</taxon>
        <taxon>Ecdysozoa</taxon>
        <taxon>Arthropoda</taxon>
        <taxon>Chelicerata</taxon>
        <taxon>Arachnida</taxon>
        <taxon>Acari</taxon>
        <taxon>Parasitiformes</taxon>
        <taxon>Mesostigmata</taxon>
        <taxon>Gamasina</taxon>
        <taxon>Dermanyssoidea</taxon>
        <taxon>Laelapidae</taxon>
        <taxon>Tropilaelaps</taxon>
    </lineage>
</organism>
<dbReference type="PRINTS" id="PR00888">
    <property type="entry name" value="SM22CALPONIN"/>
</dbReference>
<dbReference type="GO" id="GO:0007015">
    <property type="term" value="P:actin filament organization"/>
    <property type="evidence" value="ECO:0007669"/>
    <property type="project" value="TreeGrafter"/>
</dbReference>
<sequence length="58" mass="6424">MAFRGISYGLSAEVACKIASKRDPELESQILQWAEDVIGETLPKGPYEEILRDGIILC</sequence>
<dbReference type="PANTHER" id="PTHR47385">
    <property type="entry name" value="CALPONIN"/>
    <property type="match status" value="1"/>
</dbReference>
<evidence type="ECO:0000313" key="1">
    <source>
        <dbReference type="EMBL" id="OQR72985.1"/>
    </source>
</evidence>
<accession>A0A1V9XHH3</accession>
<evidence type="ECO:0000313" key="2">
    <source>
        <dbReference type="Proteomes" id="UP000192247"/>
    </source>
</evidence>
<keyword evidence="2" id="KW-1185">Reference proteome</keyword>
<dbReference type="Proteomes" id="UP000192247">
    <property type="component" value="Unassembled WGS sequence"/>
</dbReference>
<dbReference type="EMBL" id="MNPL01010701">
    <property type="protein sequence ID" value="OQR72985.1"/>
    <property type="molecule type" value="Genomic_DNA"/>
</dbReference>
<dbReference type="STRING" id="418985.A0A1V9XHH3"/>
<dbReference type="GO" id="GO:0051015">
    <property type="term" value="F:actin filament binding"/>
    <property type="evidence" value="ECO:0007669"/>
    <property type="project" value="TreeGrafter"/>
</dbReference>
<protein>
    <submittedName>
        <fullName evidence="1">Muscle-specific protein 20-like</fullName>
    </submittedName>
</protein>
<reference evidence="1 2" key="1">
    <citation type="journal article" date="2017" name="Gigascience">
        <title>Draft genome of the honey bee ectoparasitic mite, Tropilaelaps mercedesae, is shaped by the parasitic life history.</title>
        <authorList>
            <person name="Dong X."/>
            <person name="Armstrong S.D."/>
            <person name="Xia D."/>
            <person name="Makepeace B.L."/>
            <person name="Darby A.C."/>
            <person name="Kadowaki T."/>
        </authorList>
    </citation>
    <scope>NUCLEOTIDE SEQUENCE [LARGE SCALE GENOMIC DNA]</scope>
    <source>
        <strain evidence="1">Wuxi-XJTLU</strain>
    </source>
</reference>
<dbReference type="PANTHER" id="PTHR47385:SF24">
    <property type="entry name" value="MUSCLE-SPECIFIC PROTEIN 20"/>
    <property type="match status" value="1"/>
</dbReference>
<dbReference type="AlphaFoldDB" id="A0A1V9XHH3"/>
<dbReference type="GO" id="GO:0015629">
    <property type="term" value="C:actin cytoskeleton"/>
    <property type="evidence" value="ECO:0007669"/>
    <property type="project" value="TreeGrafter"/>
</dbReference>
<dbReference type="InterPro" id="IPR003096">
    <property type="entry name" value="SM22_calponin"/>
</dbReference>
<comment type="caution">
    <text evidence="1">The sequence shown here is derived from an EMBL/GenBank/DDBJ whole genome shotgun (WGS) entry which is preliminary data.</text>
</comment>
<dbReference type="Gene3D" id="1.10.418.10">
    <property type="entry name" value="Calponin-like domain"/>
    <property type="match status" value="1"/>
</dbReference>
<name>A0A1V9XHH3_9ACAR</name>